<gene>
    <name evidence="1" type="ORF">IPJ27_06345</name>
</gene>
<sequence length="62" mass="6866">MRIRAKPQHLADHLVLARGREELQVVDDPLEDRVAEAILAIQVKAAHDLGPHRLDVALASAR</sequence>
<dbReference type="AlphaFoldDB" id="A0A935UG73"/>
<protein>
    <submittedName>
        <fullName evidence="1">Uncharacterized protein</fullName>
    </submittedName>
</protein>
<comment type="caution">
    <text evidence="1">The sequence shown here is derived from an EMBL/GenBank/DDBJ whole genome shotgun (WGS) entry which is preliminary data.</text>
</comment>
<evidence type="ECO:0000313" key="2">
    <source>
        <dbReference type="Proteomes" id="UP000697998"/>
    </source>
</evidence>
<proteinExistence type="predicted"/>
<reference evidence="1 2" key="1">
    <citation type="submission" date="2020-10" db="EMBL/GenBank/DDBJ databases">
        <title>Connecting structure to function with the recovery of over 1000 high-quality activated sludge metagenome-assembled genomes encoding full-length rRNA genes using long-read sequencing.</title>
        <authorList>
            <person name="Singleton C.M."/>
            <person name="Petriglieri F."/>
            <person name="Kristensen J.M."/>
            <person name="Kirkegaard R.H."/>
            <person name="Michaelsen T.Y."/>
            <person name="Andersen M.H."/>
            <person name="Karst S.M."/>
            <person name="Dueholm M.S."/>
            <person name="Nielsen P.H."/>
            <person name="Albertsen M."/>
        </authorList>
    </citation>
    <scope>NUCLEOTIDE SEQUENCE [LARGE SCALE GENOMIC DNA]</scope>
    <source>
        <strain evidence="1">EsbW_18-Q3-R4-48_BATAC.285</strain>
    </source>
</reference>
<dbReference type="Proteomes" id="UP000697998">
    <property type="component" value="Unassembled WGS sequence"/>
</dbReference>
<organism evidence="1 2">
    <name type="scientific">Candidatus Accumulibacter proximus</name>
    <dbReference type="NCBI Taxonomy" id="2954385"/>
    <lineage>
        <taxon>Bacteria</taxon>
        <taxon>Pseudomonadati</taxon>
        <taxon>Pseudomonadota</taxon>
        <taxon>Betaproteobacteria</taxon>
        <taxon>Candidatus Accumulibacter</taxon>
    </lineage>
</organism>
<dbReference type="EMBL" id="JADJMH010000004">
    <property type="protein sequence ID" value="MBK7674409.1"/>
    <property type="molecule type" value="Genomic_DNA"/>
</dbReference>
<accession>A0A935UG73</accession>
<name>A0A935UG73_9PROT</name>
<evidence type="ECO:0000313" key="1">
    <source>
        <dbReference type="EMBL" id="MBK7674409.1"/>
    </source>
</evidence>